<dbReference type="Gene3D" id="3.30.700.10">
    <property type="entry name" value="Glycoprotein, Type 4 Pilin"/>
    <property type="match status" value="1"/>
</dbReference>
<comment type="caution">
    <text evidence="3">The sequence shown here is derived from an EMBL/GenBank/DDBJ whole genome shotgun (WGS) entry which is preliminary data.</text>
</comment>
<feature type="compositionally biased region" description="Polar residues" evidence="1">
    <location>
        <begin position="137"/>
        <end position="153"/>
    </location>
</feature>
<dbReference type="PROSITE" id="PS00409">
    <property type="entry name" value="PROKAR_NTER_METHYL"/>
    <property type="match status" value="1"/>
</dbReference>
<dbReference type="Proteomes" id="UP000244248">
    <property type="component" value="Unassembled WGS sequence"/>
</dbReference>
<organism evidence="3 4">
    <name type="scientific">Stenotrophobium rhamnosiphilum</name>
    <dbReference type="NCBI Taxonomy" id="2029166"/>
    <lineage>
        <taxon>Bacteria</taxon>
        <taxon>Pseudomonadati</taxon>
        <taxon>Pseudomonadota</taxon>
        <taxon>Gammaproteobacteria</taxon>
        <taxon>Nevskiales</taxon>
        <taxon>Nevskiaceae</taxon>
        <taxon>Stenotrophobium</taxon>
    </lineage>
</organism>
<evidence type="ECO:0000313" key="3">
    <source>
        <dbReference type="EMBL" id="PTU33253.1"/>
    </source>
</evidence>
<dbReference type="PANTHER" id="PTHR30093:SF47">
    <property type="entry name" value="TYPE IV PILUS NON-CORE MINOR PILIN PILE"/>
    <property type="match status" value="1"/>
</dbReference>
<dbReference type="OrthoDB" id="5296638at2"/>
<dbReference type="AlphaFoldDB" id="A0A2T5MKZ5"/>
<sequence>MTSHIQRMHMHKRRNTGFSLIELVIVMLVVSILVGIALPSYTQHVTKTRRAAAEACLSTYANYMERFYATNMAYDKDSTGTDIVLPGLDCATAANTGQYYDYALDTTAVTTTSTYKLLATPRDGSAQQKNDTKCGTLSINQTGSRGKTGTGSLTDCWPH</sequence>
<name>A0A2T5MKZ5_9GAMM</name>
<evidence type="ECO:0000256" key="2">
    <source>
        <dbReference type="SAM" id="Phobius"/>
    </source>
</evidence>
<feature type="transmembrane region" description="Helical" evidence="2">
    <location>
        <begin position="20"/>
        <end position="41"/>
    </location>
</feature>
<evidence type="ECO:0000313" key="4">
    <source>
        <dbReference type="Proteomes" id="UP000244248"/>
    </source>
</evidence>
<dbReference type="InterPro" id="IPR012902">
    <property type="entry name" value="N_methyl_site"/>
</dbReference>
<accession>A0A2T5MKZ5</accession>
<dbReference type="EMBL" id="QANS01000001">
    <property type="protein sequence ID" value="PTU33253.1"/>
    <property type="molecule type" value="Genomic_DNA"/>
</dbReference>
<keyword evidence="2" id="KW-0472">Membrane</keyword>
<feature type="region of interest" description="Disordered" evidence="1">
    <location>
        <begin position="137"/>
        <end position="159"/>
    </location>
</feature>
<dbReference type="Pfam" id="PF07963">
    <property type="entry name" value="N_methyl"/>
    <property type="match status" value="1"/>
</dbReference>
<keyword evidence="2" id="KW-0812">Transmembrane</keyword>
<dbReference type="NCBIfam" id="TIGR02532">
    <property type="entry name" value="IV_pilin_GFxxxE"/>
    <property type="match status" value="1"/>
</dbReference>
<protein>
    <submittedName>
        <fullName evidence="3">Pilus assembly protein PilE</fullName>
    </submittedName>
</protein>
<gene>
    <name evidence="3" type="ORF">CJD38_03880</name>
</gene>
<dbReference type="SUPFAM" id="SSF54523">
    <property type="entry name" value="Pili subunits"/>
    <property type="match status" value="1"/>
</dbReference>
<dbReference type="Pfam" id="PF16732">
    <property type="entry name" value="ComP_DUS"/>
    <property type="match status" value="1"/>
</dbReference>
<keyword evidence="4" id="KW-1185">Reference proteome</keyword>
<dbReference type="InterPro" id="IPR031982">
    <property type="entry name" value="PilE-like"/>
</dbReference>
<proteinExistence type="predicted"/>
<keyword evidence="2" id="KW-1133">Transmembrane helix</keyword>
<dbReference type="PANTHER" id="PTHR30093">
    <property type="entry name" value="GENERAL SECRETION PATHWAY PROTEIN G"/>
    <property type="match status" value="1"/>
</dbReference>
<dbReference type="GO" id="GO:0043683">
    <property type="term" value="P:type IV pilus assembly"/>
    <property type="evidence" value="ECO:0007669"/>
    <property type="project" value="InterPro"/>
</dbReference>
<dbReference type="InterPro" id="IPR045584">
    <property type="entry name" value="Pilin-like"/>
</dbReference>
<evidence type="ECO:0000256" key="1">
    <source>
        <dbReference type="SAM" id="MobiDB-lite"/>
    </source>
</evidence>
<reference evidence="3 4" key="1">
    <citation type="submission" date="2018-04" db="EMBL/GenBank/DDBJ databases">
        <title>Novel species isolated from glacier.</title>
        <authorList>
            <person name="Liu Q."/>
            <person name="Xin Y.-H."/>
        </authorList>
    </citation>
    <scope>NUCLEOTIDE SEQUENCE [LARGE SCALE GENOMIC DNA]</scope>
    <source>
        <strain evidence="3 4">GT1R17</strain>
    </source>
</reference>